<evidence type="ECO:0000313" key="1">
    <source>
        <dbReference type="EMBL" id="EIJ38113.1"/>
    </source>
</evidence>
<keyword evidence="2" id="KW-1185">Reference proteome</keyword>
<dbReference type="HOGENOM" id="CLU_1560886_0_0_10"/>
<name>I3C3C0_9FLAO</name>
<dbReference type="Proteomes" id="UP000004690">
    <property type="component" value="Unassembled WGS sequence"/>
</dbReference>
<dbReference type="RefSeq" id="WP_008611233.1">
    <property type="nucleotide sequence ID" value="NZ_JH651379.1"/>
</dbReference>
<dbReference type="STRING" id="926559.JoomaDRAFT_1093"/>
<organism evidence="1 2">
    <name type="scientific">Galbibacter orientalis DSM 19592</name>
    <dbReference type="NCBI Taxonomy" id="926559"/>
    <lineage>
        <taxon>Bacteria</taxon>
        <taxon>Pseudomonadati</taxon>
        <taxon>Bacteroidota</taxon>
        <taxon>Flavobacteriia</taxon>
        <taxon>Flavobacteriales</taxon>
        <taxon>Flavobacteriaceae</taxon>
        <taxon>Galbibacter</taxon>
    </lineage>
</organism>
<reference evidence="1 2" key="1">
    <citation type="submission" date="2012-02" db="EMBL/GenBank/DDBJ databases">
        <title>Improved High-Quality Draft genome of Joostella marina DSM 19592.</title>
        <authorList>
            <consortium name="US DOE Joint Genome Institute (JGI-PGF)"/>
            <person name="Lucas S."/>
            <person name="Copeland A."/>
            <person name="Lapidus A."/>
            <person name="Bruce D."/>
            <person name="Goodwin L."/>
            <person name="Pitluck S."/>
            <person name="Peters L."/>
            <person name="Chertkov O."/>
            <person name="Ovchinnikova G."/>
            <person name="Kyrpides N."/>
            <person name="Mavromatis K."/>
            <person name="Detter J.C."/>
            <person name="Han C."/>
            <person name="Land M."/>
            <person name="Hauser L."/>
            <person name="Markowitz V."/>
            <person name="Cheng J.-F."/>
            <person name="Hugenholtz P."/>
            <person name="Woyke T."/>
            <person name="Wu D."/>
            <person name="Tindall B."/>
            <person name="Brambilla E."/>
            <person name="Klenk H.-P."/>
            <person name="Eisen J.A."/>
        </authorList>
    </citation>
    <scope>NUCLEOTIDE SEQUENCE [LARGE SCALE GENOMIC DNA]</scope>
    <source>
        <strain evidence="1 2">DSM 19592</strain>
    </source>
</reference>
<dbReference type="AlphaFoldDB" id="I3C3C0"/>
<proteinExistence type="predicted"/>
<dbReference type="EMBL" id="JH651379">
    <property type="protein sequence ID" value="EIJ38113.1"/>
    <property type="molecule type" value="Genomic_DNA"/>
</dbReference>
<sequence length="171" mass="19400">MEQGIIDVLKKLKNDIPVVRTKETTNVEDKAIEKLLAFDIISQNRHQVKLTSKGYKFIDKLINTNKSLEDFNFSEPIAMGITNNFNQVTIGQVNQNTTNSVLEKMNIKVVVESLKEELSEEQLAEIQNIIETYNKPDEQKNKMIEKLKTFGLNVISNIVAGILTNPSLYGM</sequence>
<protein>
    <submittedName>
        <fullName evidence="1">Uncharacterized protein</fullName>
    </submittedName>
</protein>
<accession>I3C3C0</accession>
<evidence type="ECO:0000313" key="2">
    <source>
        <dbReference type="Proteomes" id="UP000004690"/>
    </source>
</evidence>
<dbReference type="OrthoDB" id="1376671at2"/>
<gene>
    <name evidence="1" type="ORF">JoomaDRAFT_1093</name>
</gene>